<dbReference type="AlphaFoldDB" id="A0A563W019"/>
<evidence type="ECO:0000313" key="1">
    <source>
        <dbReference type="EMBL" id="VEP16985.1"/>
    </source>
</evidence>
<keyword evidence="2" id="KW-1185">Reference proteome</keyword>
<protein>
    <submittedName>
        <fullName evidence="1">Uncharacterized protein</fullName>
    </submittedName>
</protein>
<reference evidence="1 2" key="1">
    <citation type="submission" date="2019-01" db="EMBL/GenBank/DDBJ databases">
        <authorList>
            <person name="Brito A."/>
        </authorList>
    </citation>
    <scope>NUCLEOTIDE SEQUENCE [LARGE SCALE GENOMIC DNA]</scope>
    <source>
        <strain evidence="1">1</strain>
    </source>
</reference>
<sequence>MTTFLLSYIVKNIKYMLTYYTPIDVNLGENTYVFSYYDQNS</sequence>
<accession>A0A563W019</accession>
<dbReference type="Proteomes" id="UP000320055">
    <property type="component" value="Unassembled WGS sequence"/>
</dbReference>
<proteinExistence type="predicted"/>
<organism evidence="1 2">
    <name type="scientific">Hyella patelloides LEGE 07179</name>
    <dbReference type="NCBI Taxonomy" id="945734"/>
    <lineage>
        <taxon>Bacteria</taxon>
        <taxon>Bacillati</taxon>
        <taxon>Cyanobacteriota</taxon>
        <taxon>Cyanophyceae</taxon>
        <taxon>Pleurocapsales</taxon>
        <taxon>Hyellaceae</taxon>
        <taxon>Hyella</taxon>
    </lineage>
</organism>
<gene>
    <name evidence="1" type="ORF">H1P_520026</name>
</gene>
<name>A0A563W019_9CYAN</name>
<dbReference type="EMBL" id="CAACVJ010000468">
    <property type="protein sequence ID" value="VEP16985.1"/>
    <property type="molecule type" value="Genomic_DNA"/>
</dbReference>
<evidence type="ECO:0000313" key="2">
    <source>
        <dbReference type="Proteomes" id="UP000320055"/>
    </source>
</evidence>